<organism evidence="1">
    <name type="scientific">Triatoma infestans</name>
    <name type="common">Assassin bug</name>
    <dbReference type="NCBI Taxonomy" id="30076"/>
    <lineage>
        <taxon>Eukaryota</taxon>
        <taxon>Metazoa</taxon>
        <taxon>Ecdysozoa</taxon>
        <taxon>Arthropoda</taxon>
        <taxon>Hexapoda</taxon>
        <taxon>Insecta</taxon>
        <taxon>Pterygota</taxon>
        <taxon>Neoptera</taxon>
        <taxon>Paraneoptera</taxon>
        <taxon>Hemiptera</taxon>
        <taxon>Heteroptera</taxon>
        <taxon>Panheteroptera</taxon>
        <taxon>Cimicomorpha</taxon>
        <taxon>Reduviidae</taxon>
        <taxon>Triatominae</taxon>
        <taxon>Triatoma</taxon>
    </lineage>
</organism>
<dbReference type="EMBL" id="GEMB01003627">
    <property type="protein sequence ID" value="JAR99591.1"/>
    <property type="molecule type" value="Transcribed_RNA"/>
</dbReference>
<dbReference type="PANTHER" id="PTHR21530:SF7">
    <property type="entry name" value="TRAB DOMAIN-CONTAINING PROTEIN"/>
    <property type="match status" value="1"/>
</dbReference>
<dbReference type="AlphaFoldDB" id="A0A161MZ30"/>
<reference evidence="1" key="2">
    <citation type="journal article" date="2017" name="J. Med. Entomol.">
        <title>Transcriptome Analysis of the Triatoma infestans (Hemiptera: Reduviidae) Integument.</title>
        <authorList>
            <person name="Calderon-Fernandez G.M."/>
            <person name="Moriconi D.E."/>
            <person name="Dulbecco A.B."/>
            <person name="Juarez M.P."/>
        </authorList>
    </citation>
    <scope>NUCLEOTIDE SEQUENCE</scope>
    <source>
        <strain evidence="1">Int1</strain>
        <tissue evidence="1">Integument</tissue>
    </source>
</reference>
<evidence type="ECO:0000313" key="1">
    <source>
        <dbReference type="EMBL" id="JAR99591.1"/>
    </source>
</evidence>
<dbReference type="InterPro" id="IPR046345">
    <property type="entry name" value="TraB_PrgY-like"/>
</dbReference>
<feature type="non-terminal residue" evidence="1">
    <location>
        <position position="1"/>
    </location>
</feature>
<proteinExistence type="predicted"/>
<dbReference type="CDD" id="cd14726">
    <property type="entry name" value="TraB_PrgY-like"/>
    <property type="match status" value="1"/>
</dbReference>
<protein>
    <submittedName>
        <fullName evidence="1">Trab domain-containing protein</fullName>
    </submittedName>
</protein>
<name>A0A161MZ30_TRIIF</name>
<accession>A0A161MZ30</accession>
<reference evidence="1" key="1">
    <citation type="submission" date="2016-04" db="EMBL/GenBank/DDBJ databases">
        <authorList>
            <person name="Calderon-Fernandez G.M.Sr."/>
        </authorList>
    </citation>
    <scope>NUCLEOTIDE SEQUENCE</scope>
    <source>
        <strain evidence="1">Int1</strain>
        <tissue evidence="1">Integument</tissue>
    </source>
</reference>
<sequence>LIHFLIMAGGDGVKDSTENMETVPENIGQGECVENKDLNIEDDNIKIDSIENFDANLPETVTLLRGPNNSKLYLIGTAHFSYESQDDVSRVIRTVNPHIVVVELCKSRANILKMDEKTIEEEARNLSLEKMRTIIKENGTLQGLMNILLLNLSAQLTRDLGMAPGGEFRRAFSEVKKSRGCLFQFGDRPIQVTLKRALSVLSWWQRIRLTLSLVFQKPKVSREDVEKFKQSDLLESMLKDMANEYPELGKVFIEERDTYLTYSLQMATQCTFENVDRVLEPTVAVGVVGIGHTPGIKAMWGKVKEEDIHPIMAVNESNKRGLFKKTVLGLALIYLGFKVSKRLPLAAIGNKIMSSFK</sequence>
<dbReference type="Pfam" id="PF01963">
    <property type="entry name" value="TraB_PrgY_gumN"/>
    <property type="match status" value="1"/>
</dbReference>
<dbReference type="PANTHER" id="PTHR21530">
    <property type="entry name" value="PHEROMONE SHUTDOWN PROTEIN"/>
    <property type="match status" value="1"/>
</dbReference>
<dbReference type="InterPro" id="IPR002816">
    <property type="entry name" value="TraB/PrgY/GumN_fam"/>
</dbReference>